<keyword evidence="2" id="KW-1185">Reference proteome</keyword>
<accession>A0ABP2TC14</accession>
<protein>
    <submittedName>
        <fullName evidence="1">Uncharacterized protein</fullName>
    </submittedName>
</protein>
<evidence type="ECO:0000313" key="2">
    <source>
        <dbReference type="Proteomes" id="UP000012099"/>
    </source>
</evidence>
<comment type="caution">
    <text evidence="1">The sequence shown here is derived from an EMBL/GenBank/DDBJ whole genome shotgun (WGS) entry which is preliminary data.</text>
</comment>
<dbReference type="Proteomes" id="UP000012099">
    <property type="component" value="Unassembled WGS sequence"/>
</dbReference>
<evidence type="ECO:0000313" key="1">
    <source>
        <dbReference type="EMBL" id="EMN01851.1"/>
    </source>
</evidence>
<sequence>MNAIFCFTISPILSDNENDFYSHLYRQRKGKQSERQGLSQSLNLTERILGKKS</sequence>
<organism evidence="1 2">
    <name type="scientific">Leptospira noguchii str. 2007001578</name>
    <dbReference type="NCBI Taxonomy" id="1049974"/>
    <lineage>
        <taxon>Bacteria</taxon>
        <taxon>Pseudomonadati</taxon>
        <taxon>Spirochaetota</taxon>
        <taxon>Spirochaetia</taxon>
        <taxon>Leptospirales</taxon>
        <taxon>Leptospiraceae</taxon>
        <taxon>Leptospira</taxon>
    </lineage>
</organism>
<gene>
    <name evidence="1" type="ORF">LEP1GSC035_1730</name>
</gene>
<proteinExistence type="predicted"/>
<reference evidence="1 2" key="1">
    <citation type="submission" date="2013-01" db="EMBL/GenBank/DDBJ databases">
        <authorList>
            <person name="Harkins D.M."/>
            <person name="Durkin A.S."/>
            <person name="Brinkac L.M."/>
            <person name="Haft D.H."/>
            <person name="Selengut J.D."/>
            <person name="Sanka R."/>
            <person name="DePew J."/>
            <person name="Purushe J."/>
            <person name="Whelen A.C."/>
            <person name="Vinetz J.M."/>
            <person name="Sutton G.G."/>
            <person name="Nierman W.C."/>
            <person name="Fouts D.E."/>
        </authorList>
    </citation>
    <scope>NUCLEOTIDE SEQUENCE [LARGE SCALE GENOMIC DNA]</scope>
    <source>
        <strain evidence="1 2">2007001578</strain>
    </source>
</reference>
<name>A0ABP2TC14_9LEPT</name>
<dbReference type="EMBL" id="AHMH02000038">
    <property type="protein sequence ID" value="EMN01851.1"/>
    <property type="molecule type" value="Genomic_DNA"/>
</dbReference>